<dbReference type="Proteomes" id="UP000324800">
    <property type="component" value="Unassembled WGS sequence"/>
</dbReference>
<reference evidence="1 2" key="1">
    <citation type="submission" date="2019-03" db="EMBL/GenBank/DDBJ databases">
        <title>Single cell metagenomics reveals metabolic interactions within the superorganism composed of flagellate Streblomastix strix and complex community of Bacteroidetes bacteria on its surface.</title>
        <authorList>
            <person name="Treitli S.C."/>
            <person name="Kolisko M."/>
            <person name="Husnik F."/>
            <person name="Keeling P."/>
            <person name="Hampl V."/>
        </authorList>
    </citation>
    <scope>NUCLEOTIDE SEQUENCE [LARGE SCALE GENOMIC DNA]</scope>
    <source>
        <strain evidence="1">ST1C</strain>
    </source>
</reference>
<gene>
    <name evidence="1" type="ORF">EZS28_004013</name>
</gene>
<dbReference type="AlphaFoldDB" id="A0A5J4WZZ6"/>
<evidence type="ECO:0000313" key="1">
    <source>
        <dbReference type="EMBL" id="KAA6400460.1"/>
    </source>
</evidence>
<organism evidence="1 2">
    <name type="scientific">Streblomastix strix</name>
    <dbReference type="NCBI Taxonomy" id="222440"/>
    <lineage>
        <taxon>Eukaryota</taxon>
        <taxon>Metamonada</taxon>
        <taxon>Preaxostyla</taxon>
        <taxon>Oxymonadida</taxon>
        <taxon>Streblomastigidae</taxon>
        <taxon>Streblomastix</taxon>
    </lineage>
</organism>
<evidence type="ECO:0000313" key="2">
    <source>
        <dbReference type="Proteomes" id="UP000324800"/>
    </source>
</evidence>
<protein>
    <submittedName>
        <fullName evidence="1">Uncharacterized protein</fullName>
    </submittedName>
</protein>
<name>A0A5J4WZZ6_9EUKA</name>
<dbReference type="EMBL" id="SNRW01000558">
    <property type="protein sequence ID" value="KAA6400460.1"/>
    <property type="molecule type" value="Genomic_DNA"/>
</dbReference>
<comment type="caution">
    <text evidence="1">The sequence shown here is derived from an EMBL/GenBank/DDBJ whole genome shotgun (WGS) entry which is preliminary data.</text>
</comment>
<sequence>MGKLFFEPSQLYEKECNVIGTCKGPASEEKRDEQTINAVPPRMRIPIGRPSNSPQAIALKQQLDANTIMYETYYHKSTDKLDPRVAHN</sequence>
<accession>A0A5J4WZZ6</accession>
<proteinExistence type="predicted"/>